<evidence type="ECO:0000313" key="1">
    <source>
        <dbReference type="EMBL" id="EAY05043.1"/>
    </source>
</evidence>
<dbReference type="SMR" id="A2EQJ6"/>
<dbReference type="RefSeq" id="XP_001317266.1">
    <property type="nucleotide sequence ID" value="XM_001317231.1"/>
</dbReference>
<name>A2EQJ6_TRIV3</name>
<dbReference type="Proteomes" id="UP000001542">
    <property type="component" value="Unassembled WGS sequence"/>
</dbReference>
<dbReference type="VEuPathDB" id="TrichDB:TVAG_191400"/>
<accession>A2EQJ6</accession>
<organism evidence="1 2">
    <name type="scientific">Trichomonas vaginalis (strain ATCC PRA-98 / G3)</name>
    <dbReference type="NCBI Taxonomy" id="412133"/>
    <lineage>
        <taxon>Eukaryota</taxon>
        <taxon>Metamonada</taxon>
        <taxon>Parabasalia</taxon>
        <taxon>Trichomonadida</taxon>
        <taxon>Trichomonadidae</taxon>
        <taxon>Trichomonas</taxon>
    </lineage>
</organism>
<proteinExistence type="predicted"/>
<reference evidence="1" key="1">
    <citation type="submission" date="2006-10" db="EMBL/GenBank/DDBJ databases">
        <authorList>
            <person name="Amadeo P."/>
            <person name="Zhao Q."/>
            <person name="Wortman J."/>
            <person name="Fraser-Liggett C."/>
            <person name="Carlton J."/>
        </authorList>
    </citation>
    <scope>NUCLEOTIDE SEQUENCE</scope>
    <source>
        <strain evidence="1">G3</strain>
    </source>
</reference>
<dbReference type="EMBL" id="DS113458">
    <property type="protein sequence ID" value="EAY05043.1"/>
    <property type="molecule type" value="Genomic_DNA"/>
</dbReference>
<reference evidence="1" key="2">
    <citation type="journal article" date="2007" name="Science">
        <title>Draft genome sequence of the sexually transmitted pathogen Trichomonas vaginalis.</title>
        <authorList>
            <person name="Carlton J.M."/>
            <person name="Hirt R.P."/>
            <person name="Silva J.C."/>
            <person name="Delcher A.L."/>
            <person name="Schatz M."/>
            <person name="Zhao Q."/>
            <person name="Wortman J.R."/>
            <person name="Bidwell S.L."/>
            <person name="Alsmark U.C.M."/>
            <person name="Besteiro S."/>
            <person name="Sicheritz-Ponten T."/>
            <person name="Noel C.J."/>
            <person name="Dacks J.B."/>
            <person name="Foster P.G."/>
            <person name="Simillion C."/>
            <person name="Van de Peer Y."/>
            <person name="Miranda-Saavedra D."/>
            <person name="Barton G.J."/>
            <person name="Westrop G.D."/>
            <person name="Mueller S."/>
            <person name="Dessi D."/>
            <person name="Fiori P.L."/>
            <person name="Ren Q."/>
            <person name="Paulsen I."/>
            <person name="Zhang H."/>
            <person name="Bastida-Corcuera F.D."/>
            <person name="Simoes-Barbosa A."/>
            <person name="Brown M.T."/>
            <person name="Hayes R.D."/>
            <person name="Mukherjee M."/>
            <person name="Okumura C.Y."/>
            <person name="Schneider R."/>
            <person name="Smith A.J."/>
            <person name="Vanacova S."/>
            <person name="Villalvazo M."/>
            <person name="Haas B.J."/>
            <person name="Pertea M."/>
            <person name="Feldblyum T.V."/>
            <person name="Utterback T.R."/>
            <person name="Shu C.L."/>
            <person name="Osoegawa K."/>
            <person name="de Jong P.J."/>
            <person name="Hrdy I."/>
            <person name="Horvathova L."/>
            <person name="Zubacova Z."/>
            <person name="Dolezal P."/>
            <person name="Malik S.B."/>
            <person name="Logsdon J.M. Jr."/>
            <person name="Henze K."/>
            <person name="Gupta A."/>
            <person name="Wang C.C."/>
            <person name="Dunne R.L."/>
            <person name="Upcroft J.A."/>
            <person name="Upcroft P."/>
            <person name="White O."/>
            <person name="Salzberg S.L."/>
            <person name="Tang P."/>
            <person name="Chiu C.-H."/>
            <person name="Lee Y.-S."/>
            <person name="Embley T.M."/>
            <person name="Coombs G.H."/>
            <person name="Mottram J.C."/>
            <person name="Tachezy J."/>
            <person name="Fraser-Liggett C.M."/>
            <person name="Johnson P.J."/>
        </authorList>
    </citation>
    <scope>NUCLEOTIDE SEQUENCE [LARGE SCALE GENOMIC DNA]</scope>
    <source>
        <strain evidence="1">G3</strain>
    </source>
</reference>
<dbReference type="KEGG" id="tva:4762908"/>
<dbReference type="AlphaFoldDB" id="A2EQJ6"/>
<sequence length="90" mass="9880">MADNNIYKQQVKLGTRDLILSSKGVFDPGTPLEQNPAILFAMSLEGVMDAAPNETPRIEKILDKSTEQVRGFIKTASQLFGKISITLESI</sequence>
<gene>
    <name evidence="1" type="ORF">TVAG_191400</name>
</gene>
<dbReference type="VEuPathDB" id="TrichDB:TVAGG3_0976370"/>
<protein>
    <submittedName>
        <fullName evidence="1">Uncharacterized protein</fullName>
    </submittedName>
</protein>
<evidence type="ECO:0000313" key="2">
    <source>
        <dbReference type="Proteomes" id="UP000001542"/>
    </source>
</evidence>
<keyword evidence="2" id="KW-1185">Reference proteome</keyword>
<dbReference type="InParanoid" id="A2EQJ6"/>